<dbReference type="EMBL" id="JAAAMG010000002">
    <property type="protein sequence ID" value="NDW03682.1"/>
    <property type="molecule type" value="Genomic_DNA"/>
</dbReference>
<gene>
    <name evidence="5" type="primary">nanR</name>
    <name evidence="5" type="ORF">GTK09_04510</name>
</gene>
<dbReference type="CDD" id="cd07377">
    <property type="entry name" value="WHTH_GntR"/>
    <property type="match status" value="1"/>
</dbReference>
<dbReference type="PRINTS" id="PR00035">
    <property type="entry name" value="HTHGNTR"/>
</dbReference>
<evidence type="ECO:0000256" key="3">
    <source>
        <dbReference type="ARBA" id="ARBA00023163"/>
    </source>
</evidence>
<dbReference type="Pfam" id="PF00392">
    <property type="entry name" value="GntR"/>
    <property type="match status" value="1"/>
</dbReference>
<dbReference type="NCBIfam" id="NF003011">
    <property type="entry name" value="PRK03837.1"/>
    <property type="match status" value="1"/>
</dbReference>
<dbReference type="SUPFAM" id="SSF48008">
    <property type="entry name" value="GntR ligand-binding domain-like"/>
    <property type="match status" value="1"/>
</dbReference>
<keyword evidence="6" id="KW-1185">Reference proteome</keyword>
<evidence type="ECO:0000256" key="1">
    <source>
        <dbReference type="ARBA" id="ARBA00023015"/>
    </source>
</evidence>
<sequence length="250" mass="27549">MASQLSPGPDGDKIVRRKLSDQVLARLRELIRAGELKPGDAMPSERALMERFGVGRPAVREALQSLHNSGLITINHGERSRVNEITAGTVLDRSDEIARLLLDSVPSNLEHLKQARRMFELGIVWLAAEKATDDDVAALRELVAHQRALLGTDAVPFIQTDMAFHARIAEIVGNPIIAAVSVAMLRWLFEYHTALLHWSGKEDVTLAEHERIVDLIEAHDAEGAVATMRDHLDRSLDLYARSDGPTQPGG</sequence>
<evidence type="ECO:0000313" key="6">
    <source>
        <dbReference type="Proteomes" id="UP000469011"/>
    </source>
</evidence>
<dbReference type="InterPro" id="IPR000524">
    <property type="entry name" value="Tscrpt_reg_HTH_GntR"/>
</dbReference>
<dbReference type="Gene3D" id="1.20.120.530">
    <property type="entry name" value="GntR ligand-binding domain-like"/>
    <property type="match status" value="1"/>
</dbReference>
<dbReference type="SMART" id="SM00345">
    <property type="entry name" value="HTH_GNTR"/>
    <property type="match status" value="1"/>
</dbReference>
<proteinExistence type="predicted"/>
<feature type="domain" description="HTH gntR-type" evidence="4">
    <location>
        <begin position="17"/>
        <end position="85"/>
    </location>
</feature>
<dbReference type="InterPro" id="IPR036390">
    <property type="entry name" value="WH_DNA-bd_sf"/>
</dbReference>
<organism evidence="5 6">
    <name type="scientific">Jiella pacifica</name>
    <dbReference type="NCBI Taxonomy" id="2696469"/>
    <lineage>
        <taxon>Bacteria</taxon>
        <taxon>Pseudomonadati</taxon>
        <taxon>Pseudomonadota</taxon>
        <taxon>Alphaproteobacteria</taxon>
        <taxon>Hyphomicrobiales</taxon>
        <taxon>Aurantimonadaceae</taxon>
        <taxon>Jiella</taxon>
    </lineage>
</organism>
<dbReference type="AlphaFoldDB" id="A0A6N9SZA4"/>
<dbReference type="InterPro" id="IPR008920">
    <property type="entry name" value="TF_FadR/GntR_C"/>
</dbReference>
<dbReference type="GO" id="GO:0003677">
    <property type="term" value="F:DNA binding"/>
    <property type="evidence" value="ECO:0007669"/>
    <property type="project" value="UniProtKB-KW"/>
</dbReference>
<dbReference type="RefSeq" id="WP_163461287.1">
    <property type="nucleotide sequence ID" value="NZ_JAAAMG010000002.1"/>
</dbReference>
<dbReference type="Pfam" id="PF07729">
    <property type="entry name" value="FCD"/>
    <property type="match status" value="1"/>
</dbReference>
<evidence type="ECO:0000256" key="2">
    <source>
        <dbReference type="ARBA" id="ARBA00023125"/>
    </source>
</evidence>
<dbReference type="GO" id="GO:0003700">
    <property type="term" value="F:DNA-binding transcription factor activity"/>
    <property type="evidence" value="ECO:0007669"/>
    <property type="project" value="InterPro"/>
</dbReference>
<accession>A0A6N9SZA4</accession>
<keyword evidence="3" id="KW-0804">Transcription</keyword>
<dbReference type="SUPFAM" id="SSF46785">
    <property type="entry name" value="Winged helix' DNA-binding domain"/>
    <property type="match status" value="1"/>
</dbReference>
<evidence type="ECO:0000313" key="5">
    <source>
        <dbReference type="EMBL" id="NDW03682.1"/>
    </source>
</evidence>
<name>A0A6N9SZA4_9HYPH</name>
<dbReference type="Gene3D" id="1.10.10.10">
    <property type="entry name" value="Winged helix-like DNA-binding domain superfamily/Winged helix DNA-binding domain"/>
    <property type="match status" value="1"/>
</dbReference>
<dbReference type="PANTHER" id="PTHR43537:SF5">
    <property type="entry name" value="UXU OPERON TRANSCRIPTIONAL REGULATOR"/>
    <property type="match status" value="1"/>
</dbReference>
<evidence type="ECO:0000259" key="4">
    <source>
        <dbReference type="PROSITE" id="PS50949"/>
    </source>
</evidence>
<dbReference type="InterPro" id="IPR036388">
    <property type="entry name" value="WH-like_DNA-bd_sf"/>
</dbReference>
<comment type="caution">
    <text evidence="5">The sequence shown here is derived from an EMBL/GenBank/DDBJ whole genome shotgun (WGS) entry which is preliminary data.</text>
</comment>
<protein>
    <submittedName>
        <fullName evidence="5">Transcriptional regulator NanR</fullName>
    </submittedName>
</protein>
<reference evidence="5 6" key="1">
    <citation type="submission" date="2020-01" db="EMBL/GenBank/DDBJ databases">
        <title>Jiella pacifica sp. nov.</title>
        <authorList>
            <person name="Xue Z."/>
            <person name="Zhu S."/>
            <person name="Chen J."/>
            <person name="Yang J."/>
        </authorList>
    </citation>
    <scope>NUCLEOTIDE SEQUENCE [LARGE SCALE GENOMIC DNA]</scope>
    <source>
        <strain evidence="5 6">40Bstr34</strain>
    </source>
</reference>
<dbReference type="SMART" id="SM00895">
    <property type="entry name" value="FCD"/>
    <property type="match status" value="1"/>
</dbReference>
<keyword evidence="1" id="KW-0805">Transcription regulation</keyword>
<dbReference type="Proteomes" id="UP000469011">
    <property type="component" value="Unassembled WGS sequence"/>
</dbReference>
<dbReference type="PANTHER" id="PTHR43537">
    <property type="entry name" value="TRANSCRIPTIONAL REGULATOR, GNTR FAMILY"/>
    <property type="match status" value="1"/>
</dbReference>
<keyword evidence="2" id="KW-0238">DNA-binding</keyword>
<dbReference type="PROSITE" id="PS50949">
    <property type="entry name" value="HTH_GNTR"/>
    <property type="match status" value="1"/>
</dbReference>
<dbReference type="InterPro" id="IPR011711">
    <property type="entry name" value="GntR_C"/>
</dbReference>